<feature type="non-terminal residue" evidence="1">
    <location>
        <position position="26"/>
    </location>
</feature>
<name>A0A383B3V4_9ZZZZ</name>
<dbReference type="EMBL" id="UINC01197267">
    <property type="protein sequence ID" value="SVE14662.1"/>
    <property type="molecule type" value="Genomic_DNA"/>
</dbReference>
<protein>
    <submittedName>
        <fullName evidence="1">Uncharacterized protein</fullName>
    </submittedName>
</protein>
<proteinExistence type="predicted"/>
<evidence type="ECO:0000313" key="1">
    <source>
        <dbReference type="EMBL" id="SVE14662.1"/>
    </source>
</evidence>
<gene>
    <name evidence="1" type="ORF">METZ01_LOCUS467516</name>
</gene>
<dbReference type="AlphaFoldDB" id="A0A383B3V4"/>
<organism evidence="1">
    <name type="scientific">marine metagenome</name>
    <dbReference type="NCBI Taxonomy" id="408172"/>
    <lineage>
        <taxon>unclassified sequences</taxon>
        <taxon>metagenomes</taxon>
        <taxon>ecological metagenomes</taxon>
    </lineage>
</organism>
<sequence length="26" mass="2997">MSWLADKGTETRLQILFDDGKNIEDT</sequence>
<accession>A0A383B3V4</accession>
<reference evidence="1" key="1">
    <citation type="submission" date="2018-05" db="EMBL/GenBank/DDBJ databases">
        <authorList>
            <person name="Lanie J.A."/>
            <person name="Ng W.-L."/>
            <person name="Kazmierczak K.M."/>
            <person name="Andrzejewski T.M."/>
            <person name="Davidsen T.M."/>
            <person name="Wayne K.J."/>
            <person name="Tettelin H."/>
            <person name="Glass J.I."/>
            <person name="Rusch D."/>
            <person name="Podicherti R."/>
            <person name="Tsui H.-C.T."/>
            <person name="Winkler M.E."/>
        </authorList>
    </citation>
    <scope>NUCLEOTIDE SEQUENCE</scope>
</reference>